<feature type="region of interest" description="Disordered" evidence="1">
    <location>
        <begin position="69"/>
        <end position="89"/>
    </location>
</feature>
<evidence type="ECO:0000256" key="1">
    <source>
        <dbReference type="SAM" id="MobiDB-lite"/>
    </source>
</evidence>
<feature type="non-terminal residue" evidence="2">
    <location>
        <position position="1"/>
    </location>
</feature>
<comment type="caution">
    <text evidence="2">The sequence shown here is derived from an EMBL/GenBank/DDBJ whole genome shotgun (WGS) entry which is preliminary data.</text>
</comment>
<sequence length="169" mass="18626">TDLRGSVQETKPIFELNRSSLLPHGGGRNRRKLLFVWWSALIECGGGDLVGLAGEKGCWSMWCLDGVNGGDERDEERRKREGKEDGSGSSGCLWITVVRRLKTRERGEVRLCMGFPMRKVEIAEGPGKEMRGTESIGGSGSEEGNVRRCGGVKNESLLGFGGYYDNNRK</sequence>
<reference evidence="2 3" key="1">
    <citation type="journal article" date="2021" name="BMC Genomics">
        <title>Datura genome reveals duplications of psychoactive alkaloid biosynthetic genes and high mutation rate following tissue culture.</title>
        <authorList>
            <person name="Rajewski A."/>
            <person name="Carter-House D."/>
            <person name="Stajich J."/>
            <person name="Litt A."/>
        </authorList>
    </citation>
    <scope>NUCLEOTIDE SEQUENCE [LARGE SCALE GENOMIC DNA]</scope>
    <source>
        <strain evidence="2">AR-01</strain>
    </source>
</reference>
<proteinExistence type="predicted"/>
<evidence type="ECO:0000313" key="2">
    <source>
        <dbReference type="EMBL" id="MCE0482232.1"/>
    </source>
</evidence>
<dbReference type="EMBL" id="JACEIK010005799">
    <property type="protein sequence ID" value="MCE0482232.1"/>
    <property type="molecule type" value="Genomic_DNA"/>
</dbReference>
<keyword evidence="3" id="KW-1185">Reference proteome</keyword>
<accession>A0ABS8VPF9</accession>
<feature type="compositionally biased region" description="Basic and acidic residues" evidence="1">
    <location>
        <begin position="75"/>
        <end position="86"/>
    </location>
</feature>
<protein>
    <submittedName>
        <fullName evidence="2">Uncharacterized protein</fullName>
    </submittedName>
</protein>
<dbReference type="Proteomes" id="UP000823775">
    <property type="component" value="Unassembled WGS sequence"/>
</dbReference>
<organism evidence="2 3">
    <name type="scientific">Datura stramonium</name>
    <name type="common">Jimsonweed</name>
    <name type="synonym">Common thornapple</name>
    <dbReference type="NCBI Taxonomy" id="4076"/>
    <lineage>
        <taxon>Eukaryota</taxon>
        <taxon>Viridiplantae</taxon>
        <taxon>Streptophyta</taxon>
        <taxon>Embryophyta</taxon>
        <taxon>Tracheophyta</taxon>
        <taxon>Spermatophyta</taxon>
        <taxon>Magnoliopsida</taxon>
        <taxon>eudicotyledons</taxon>
        <taxon>Gunneridae</taxon>
        <taxon>Pentapetalae</taxon>
        <taxon>asterids</taxon>
        <taxon>lamiids</taxon>
        <taxon>Solanales</taxon>
        <taxon>Solanaceae</taxon>
        <taxon>Solanoideae</taxon>
        <taxon>Datureae</taxon>
        <taxon>Datura</taxon>
    </lineage>
</organism>
<evidence type="ECO:0000313" key="3">
    <source>
        <dbReference type="Proteomes" id="UP000823775"/>
    </source>
</evidence>
<name>A0ABS8VPF9_DATST</name>
<gene>
    <name evidence="2" type="ORF">HAX54_040747</name>
</gene>
<feature type="region of interest" description="Disordered" evidence="1">
    <location>
        <begin position="125"/>
        <end position="153"/>
    </location>
</feature>